<evidence type="ECO:0000256" key="1">
    <source>
        <dbReference type="SAM" id="MobiDB-lite"/>
    </source>
</evidence>
<proteinExistence type="predicted"/>
<organism evidence="3 4">
    <name type="scientific">Granulibacter bethesdensis</name>
    <dbReference type="NCBI Taxonomy" id="364410"/>
    <lineage>
        <taxon>Bacteria</taxon>
        <taxon>Pseudomonadati</taxon>
        <taxon>Pseudomonadota</taxon>
        <taxon>Alphaproteobacteria</taxon>
        <taxon>Acetobacterales</taxon>
        <taxon>Acetobacteraceae</taxon>
        <taxon>Granulibacter</taxon>
    </lineage>
</organism>
<evidence type="ECO:0000313" key="4">
    <source>
        <dbReference type="Proteomes" id="UP000182373"/>
    </source>
</evidence>
<dbReference type="Proteomes" id="UP000182373">
    <property type="component" value="Chromosome"/>
</dbReference>
<feature type="compositionally biased region" description="Low complexity" evidence="1">
    <location>
        <begin position="412"/>
        <end position="423"/>
    </location>
</feature>
<dbReference type="AlphaFoldDB" id="A0AAC9P8G1"/>
<name>A0AAC9P8G1_9PROT</name>
<evidence type="ECO:0000313" key="3">
    <source>
        <dbReference type="EMBL" id="APH54497.1"/>
    </source>
</evidence>
<sequence>MSLRWGLPPSAASGVRGHGDEDKLFHVPALPSPETTVYSEERAMTPRSSLLLAGAAVLALAGGWYFGPHAVSLTAVAVHQGEAAFPALMDKNRLDSIQTITISQFGQSVTLVKTPDHGWTVPQLGGYVARPAKIRGLLNTLVSLRLNEPRTNHPAEYPLLGVATPDPSKPVKSDATVIRLQDGKGGLVGELIIGHRQSAGDIEGVVQQTDSTNAPATTRGTYIRRHGDAYAWLTRDALEFSNDPQDWIDPVIISINAARLDRVHITRPDSAHEPALTLSRKGDMFRLTEPADAPRTDSHAVADTLQALSDLEFTHVKPAAAISGTPEAQSIFETQDGLTVIVNQIKVDDETWLTFSAKAAPGSEAIANAMNKAVGPWAFQVQDYKERALFPTLQLLKSVEHIPSGSGGESEMPAGMPMPNAGPRAVPPVSGGP</sequence>
<reference evidence="4" key="1">
    <citation type="submission" date="2016-11" db="EMBL/GenBank/DDBJ databases">
        <title>Comparative genomic and phenotypic analysis of Granulibacter bethesdensis clinical isolates from patients with chronic granulomatous disease.</title>
        <authorList>
            <person name="Zarember K.A."/>
            <person name="Porcella S.F."/>
            <person name="Chu J."/>
            <person name="Ding L."/>
            <person name="Dahlstrom E."/>
            <person name="Barbian K."/>
            <person name="Martens C."/>
            <person name="Sykora L."/>
            <person name="Kramer S."/>
            <person name="Pettinato A.M."/>
            <person name="Hong H."/>
            <person name="Wald G."/>
            <person name="Berg L.J."/>
            <person name="Rogge L.S."/>
            <person name="Greenberg D.E."/>
            <person name="Falcone E.L."/>
            <person name="Neves J.F."/>
            <person name="Simoes M.J."/>
            <person name="Casal M."/>
            <person name="Rodriguez-Lopez F.C."/>
            <person name="Zelazny A."/>
            <person name="Gallin J.I."/>
            <person name="Holland S.M."/>
        </authorList>
    </citation>
    <scope>NUCLEOTIDE SEQUENCE [LARGE SCALE GENOMIC DNA]</scope>
    <source>
        <strain evidence="4">NIH9.1</strain>
    </source>
</reference>
<dbReference type="EMBL" id="CP018191">
    <property type="protein sequence ID" value="APH54497.1"/>
    <property type="molecule type" value="Genomic_DNA"/>
</dbReference>
<gene>
    <name evidence="3" type="ORF">GbCGDNIH9_1204</name>
</gene>
<feature type="region of interest" description="Disordered" evidence="1">
    <location>
        <begin position="401"/>
        <end position="433"/>
    </location>
</feature>
<feature type="domain" description="DUF4340" evidence="2">
    <location>
        <begin position="119"/>
        <end position="317"/>
    </location>
</feature>
<accession>A0AAC9P8G1</accession>
<dbReference type="Pfam" id="PF14238">
    <property type="entry name" value="DUF4340"/>
    <property type="match status" value="1"/>
</dbReference>
<evidence type="ECO:0000259" key="2">
    <source>
        <dbReference type="Pfam" id="PF14238"/>
    </source>
</evidence>
<protein>
    <recommendedName>
        <fullName evidence="2">DUF4340 domain-containing protein</fullName>
    </recommendedName>
</protein>
<dbReference type="InterPro" id="IPR025641">
    <property type="entry name" value="DUF4340"/>
</dbReference>